<sequence>MAIHRHQAGTVELTAKERFYREVIHGLSSTPKYLPSKYFYDAAGDRLFQQIMQLPEYYLTRCEHEIFVKQTKALAAPLLQQFETFDVLELGAGDATKSTHLLRYLNDSAKDFTYYPIDISENVIRLLENEMPQRIPGLEVHGLNGDYFDMLAKSYDLSNRNKLVLFLGSNIGNFKRDEAERFLQALNYHLQPGDMVLIGFDVKKNPKDILAAYNDDSGVTKAFNLNLLKRINCELGADFNLTKFDHYPTYNPISGACKSYLISLQNQQVTIGEESFSFYKNEPVWTELSQKYAEREIDELAMRAGFKPIAKYYDSKDWFVDVLWERI</sequence>
<dbReference type="InterPro" id="IPR029063">
    <property type="entry name" value="SAM-dependent_MTases_sf"/>
</dbReference>
<dbReference type="InterPro" id="IPR019257">
    <property type="entry name" value="MeTrfase_dom"/>
</dbReference>
<evidence type="ECO:0000313" key="4">
    <source>
        <dbReference type="EMBL" id="TKK66974.1"/>
    </source>
</evidence>
<dbReference type="OrthoDB" id="5289726at2"/>
<evidence type="ECO:0000313" key="5">
    <source>
        <dbReference type="Proteomes" id="UP000305848"/>
    </source>
</evidence>
<protein>
    <submittedName>
        <fullName evidence="4">L-histidine N(Alpha)-methyltransferase</fullName>
        <ecNumber evidence="4">2.1.1.44</ecNumber>
    </submittedName>
</protein>
<reference evidence="4 5" key="1">
    <citation type="submission" date="2019-05" db="EMBL/GenBank/DDBJ databases">
        <title>Panacibacter sp. strain 17mud1-8 Genome sequencing and assembly.</title>
        <authorList>
            <person name="Chhetri G."/>
        </authorList>
    </citation>
    <scope>NUCLEOTIDE SEQUENCE [LARGE SCALE GENOMIC DNA]</scope>
    <source>
        <strain evidence="4 5">17mud1-8</strain>
    </source>
</reference>
<dbReference type="AlphaFoldDB" id="A0A4U3KYV8"/>
<evidence type="ECO:0000259" key="3">
    <source>
        <dbReference type="Pfam" id="PF10017"/>
    </source>
</evidence>
<dbReference type="RefSeq" id="WP_137262791.1">
    <property type="nucleotide sequence ID" value="NZ_SZQL01000013.1"/>
</dbReference>
<keyword evidence="5" id="KW-1185">Reference proteome</keyword>
<keyword evidence="2 4" id="KW-0808">Transferase</keyword>
<dbReference type="EC" id="2.1.1.44" evidence="4"/>
<dbReference type="InterPro" id="IPR017804">
    <property type="entry name" value="MeTrfase_EgtD-like"/>
</dbReference>
<dbReference type="PANTHER" id="PTHR43397">
    <property type="entry name" value="ERGOTHIONEINE BIOSYNTHESIS PROTEIN 1"/>
    <property type="match status" value="1"/>
</dbReference>
<evidence type="ECO:0000256" key="2">
    <source>
        <dbReference type="ARBA" id="ARBA00022679"/>
    </source>
</evidence>
<organism evidence="4 5">
    <name type="scientific">Ilyomonas limi</name>
    <dbReference type="NCBI Taxonomy" id="2575867"/>
    <lineage>
        <taxon>Bacteria</taxon>
        <taxon>Pseudomonadati</taxon>
        <taxon>Bacteroidota</taxon>
        <taxon>Chitinophagia</taxon>
        <taxon>Chitinophagales</taxon>
        <taxon>Chitinophagaceae</taxon>
        <taxon>Ilyomonas</taxon>
    </lineage>
</organism>
<dbReference type="InterPro" id="IPR051128">
    <property type="entry name" value="EgtD_Methyltrsf_superfamily"/>
</dbReference>
<dbReference type="GO" id="GO:0032259">
    <property type="term" value="P:methylation"/>
    <property type="evidence" value="ECO:0007669"/>
    <property type="project" value="UniProtKB-KW"/>
</dbReference>
<dbReference type="PIRSF" id="PIRSF018005">
    <property type="entry name" value="UCP018005"/>
    <property type="match status" value="1"/>
</dbReference>
<gene>
    <name evidence="4" type="primary">egtD</name>
    <name evidence="4" type="ORF">FC093_15860</name>
</gene>
<dbReference type="EMBL" id="SZQL01000013">
    <property type="protein sequence ID" value="TKK66974.1"/>
    <property type="molecule type" value="Genomic_DNA"/>
</dbReference>
<feature type="domain" description="Histidine-specific methyltransferase SAM-dependent" evidence="3">
    <location>
        <begin position="20"/>
        <end position="325"/>
    </location>
</feature>
<dbReference type="NCBIfam" id="TIGR03438">
    <property type="entry name" value="egtD_ergothio"/>
    <property type="match status" value="1"/>
</dbReference>
<accession>A0A4U3KYV8</accession>
<name>A0A4U3KYV8_9BACT</name>
<dbReference type="SUPFAM" id="SSF53335">
    <property type="entry name" value="S-adenosyl-L-methionine-dependent methyltransferases"/>
    <property type="match status" value="1"/>
</dbReference>
<evidence type="ECO:0000256" key="1">
    <source>
        <dbReference type="ARBA" id="ARBA00022603"/>
    </source>
</evidence>
<dbReference type="PANTHER" id="PTHR43397:SF1">
    <property type="entry name" value="ERGOTHIONEINE BIOSYNTHESIS PROTEIN 1"/>
    <property type="match status" value="1"/>
</dbReference>
<dbReference type="InterPro" id="IPR035094">
    <property type="entry name" value="EgtD"/>
</dbReference>
<dbReference type="Pfam" id="PF10017">
    <property type="entry name" value="Methyltransf_33"/>
    <property type="match status" value="1"/>
</dbReference>
<dbReference type="Proteomes" id="UP000305848">
    <property type="component" value="Unassembled WGS sequence"/>
</dbReference>
<proteinExistence type="predicted"/>
<keyword evidence="1 4" id="KW-0489">Methyltransferase</keyword>
<dbReference type="Gene3D" id="3.40.50.150">
    <property type="entry name" value="Vaccinia Virus protein VP39"/>
    <property type="match status" value="1"/>
</dbReference>
<dbReference type="GO" id="GO:0052706">
    <property type="term" value="F:L-histidine N(alpha)-methyltransferase activity"/>
    <property type="evidence" value="ECO:0007669"/>
    <property type="project" value="UniProtKB-EC"/>
</dbReference>
<comment type="caution">
    <text evidence="4">The sequence shown here is derived from an EMBL/GenBank/DDBJ whole genome shotgun (WGS) entry which is preliminary data.</text>
</comment>